<feature type="domain" description="N-acetyltransferase" evidence="1">
    <location>
        <begin position="17"/>
        <end position="163"/>
    </location>
</feature>
<evidence type="ECO:0000313" key="2">
    <source>
        <dbReference type="EMBL" id="CAB4865698.1"/>
    </source>
</evidence>
<sequence>MSVLSRLLNREPAGSGLVIAPMRRRDLTAIQVIERQVYPQPWSANVFVNEIDMAREGQRYYIVAYRNGQLVGYAGMMIVLEEAHITNIASDPDRRREGIGRQLLADLAWEALRRGCTGLTLEVRLSNAAAQGLYQQFGFEPAGIRKKYYENTEDAMVMWCHNIDTADYVDRLRQVCPETAQRVAAR</sequence>
<dbReference type="EMBL" id="CAFBLP010000009">
    <property type="protein sequence ID" value="CAB4865698.1"/>
    <property type="molecule type" value="Genomic_DNA"/>
</dbReference>
<dbReference type="GO" id="GO:0008999">
    <property type="term" value="F:protein-N-terminal-alanine acetyltransferase activity"/>
    <property type="evidence" value="ECO:0007669"/>
    <property type="project" value="TreeGrafter"/>
</dbReference>
<proteinExistence type="predicted"/>
<name>A0A6J7D975_9ZZZZ</name>
<dbReference type="CDD" id="cd04301">
    <property type="entry name" value="NAT_SF"/>
    <property type="match status" value="1"/>
</dbReference>
<dbReference type="InterPro" id="IPR050276">
    <property type="entry name" value="MshD_Acetyltransferase"/>
</dbReference>
<dbReference type="Gene3D" id="3.40.630.30">
    <property type="match status" value="1"/>
</dbReference>
<protein>
    <submittedName>
        <fullName evidence="2">Unannotated protein</fullName>
    </submittedName>
</protein>
<dbReference type="InterPro" id="IPR000182">
    <property type="entry name" value="GNAT_dom"/>
</dbReference>
<dbReference type="AlphaFoldDB" id="A0A6J7D975"/>
<organism evidence="2">
    <name type="scientific">freshwater metagenome</name>
    <dbReference type="NCBI Taxonomy" id="449393"/>
    <lineage>
        <taxon>unclassified sequences</taxon>
        <taxon>metagenomes</taxon>
        <taxon>ecological metagenomes</taxon>
    </lineage>
</organism>
<accession>A0A6J7D975</accession>
<dbReference type="PROSITE" id="PS51186">
    <property type="entry name" value="GNAT"/>
    <property type="match status" value="1"/>
</dbReference>
<dbReference type="Pfam" id="PF00583">
    <property type="entry name" value="Acetyltransf_1"/>
    <property type="match status" value="1"/>
</dbReference>
<reference evidence="2" key="1">
    <citation type="submission" date="2020-05" db="EMBL/GenBank/DDBJ databases">
        <authorList>
            <person name="Chiriac C."/>
            <person name="Salcher M."/>
            <person name="Ghai R."/>
            <person name="Kavagutti S V."/>
        </authorList>
    </citation>
    <scope>NUCLEOTIDE SEQUENCE</scope>
</reference>
<dbReference type="PANTHER" id="PTHR43617:SF20">
    <property type="entry name" value="N-ALPHA-ACETYLTRANSFERASE RIMI"/>
    <property type="match status" value="1"/>
</dbReference>
<dbReference type="PANTHER" id="PTHR43617">
    <property type="entry name" value="L-AMINO ACID N-ACETYLTRANSFERASE"/>
    <property type="match status" value="1"/>
</dbReference>
<dbReference type="SUPFAM" id="SSF55729">
    <property type="entry name" value="Acyl-CoA N-acyltransferases (Nat)"/>
    <property type="match status" value="1"/>
</dbReference>
<evidence type="ECO:0000259" key="1">
    <source>
        <dbReference type="PROSITE" id="PS51186"/>
    </source>
</evidence>
<dbReference type="InterPro" id="IPR006464">
    <property type="entry name" value="AcTrfase_RimI/Ard1"/>
</dbReference>
<gene>
    <name evidence="2" type="ORF">UFOPK3376_00527</name>
</gene>
<dbReference type="InterPro" id="IPR016181">
    <property type="entry name" value="Acyl_CoA_acyltransferase"/>
</dbReference>
<dbReference type="NCBIfam" id="TIGR01575">
    <property type="entry name" value="rimI"/>
    <property type="match status" value="1"/>
</dbReference>